<dbReference type="InterPro" id="IPR009051">
    <property type="entry name" value="Helical_ferredxn"/>
</dbReference>
<evidence type="ECO:0000256" key="6">
    <source>
        <dbReference type="ARBA" id="ARBA00023004"/>
    </source>
</evidence>
<dbReference type="GO" id="GO:0008720">
    <property type="term" value="F:D-lactate dehydrogenase (NAD+) activity"/>
    <property type="evidence" value="ECO:0007669"/>
    <property type="project" value="TreeGrafter"/>
</dbReference>
<dbReference type="PANTHER" id="PTHR11748">
    <property type="entry name" value="D-LACTATE DEHYDROGENASE"/>
    <property type="match status" value="1"/>
</dbReference>
<proteinExistence type="predicted"/>
<dbReference type="Gene3D" id="1.10.1060.10">
    <property type="entry name" value="Alpha-helical ferredoxin"/>
    <property type="match status" value="1"/>
</dbReference>
<dbReference type="InterPro" id="IPR017900">
    <property type="entry name" value="4Fe4S_Fe_S_CS"/>
</dbReference>
<dbReference type="InterPro" id="IPR017896">
    <property type="entry name" value="4Fe4S_Fe-S-bd"/>
</dbReference>
<sequence>MDNANIQSSLNQLSTLLKGDVSYDNVYIAQFATDASAYREKPLGIVWPRDKADLDLIVEFAQEHKIALIPRGAGTSLAGQVVGNDLVVNTSKYMNRIIELNQEENWVMVEPGVVLDELNKYLEPHGLFFGPETSTSSRCTLGGMVGNNSCGSHSLIYGSTRDHLLEVHGYLANGQEVIFKELNEKEFQQKCKLETLEGDIYREVNEILSDKHNIKEIFKEYPHQDIKRRNTGYALDILAGMQPFDKDGVPFNMSKLIAGSEGTLMMIHRVKLNLVPTPPKYKSLLCAHFNSLKESLEANILALKHQPRAVELIDDKIIDLAGKSTAQQSNRFFITGKPAALLVIEFAEETQEALDQKIEKLTSEFQKNEMGYAYPVVDSKNMGRVWALRKSGLGVLSNMKGDDLPVAVIEDTALHPKDLPAYAKDISDLLSSFNKECVFYAHVGSGELHLRPVLNLKDPQDIILFRKIAKETALLVKKYKGSLSGEHGDGRLRGEFIPLMIGDINYKLLLRLKKAFDPEDLLNPNKIVNTPPMSTSLRYRLPNDQKKFKTVFNWDDTEGIVRATEKCSGSGDCLKSEIIGGTMCPSYMASKDEKLSTRGRANVLREYFTGTLDSDNLYLEEVYDVLSLCLSCKACKSECPSGVDIAKLKAEFLQYYYNQKGTPTSAISVGYSPVINRLFSYTPWIYNFVVGAPGLKNILQGMLGFSTKRDIPKMSNKTLKTWAKWHKKAVAKHRTVYLFADEFTNYLESDLGVKTILLLEKLGYRVVVPQHIYSGRTYISKGLIKKARKIANKNIELLSPMISKLSPLIGIEPSAVLTFRDEYINLVKDDLKEEALKIKRNTYTIEEFLANEMNKGRISKDSFTNETKEIKFHGHCYQKALSSTKYVQQVLSFPENYSAIEIDSGCCGMAGSFGYEKKSYSLSLKIAEMKLLPEVRNTEPSTLIAASGTSCRHQIKDGTGREAQHPIEILYEALL</sequence>
<dbReference type="Proteomes" id="UP001209229">
    <property type="component" value="Unassembled WGS sequence"/>
</dbReference>
<dbReference type="PROSITE" id="PS51379">
    <property type="entry name" value="4FE4S_FER_2"/>
    <property type="match status" value="1"/>
</dbReference>
<dbReference type="GO" id="GO:1903457">
    <property type="term" value="P:lactate catabolic process"/>
    <property type="evidence" value="ECO:0007669"/>
    <property type="project" value="TreeGrafter"/>
</dbReference>
<dbReference type="Pfam" id="PF02913">
    <property type="entry name" value="FAD-oxidase_C"/>
    <property type="match status" value="1"/>
</dbReference>
<evidence type="ECO:0000256" key="4">
    <source>
        <dbReference type="ARBA" id="ARBA00022827"/>
    </source>
</evidence>
<dbReference type="InterPro" id="IPR004113">
    <property type="entry name" value="FAD-bd_oxidored_4_C"/>
</dbReference>
<dbReference type="GO" id="GO:0004458">
    <property type="term" value="F:D-lactate dehydrogenase (cytochrome) activity"/>
    <property type="evidence" value="ECO:0007669"/>
    <property type="project" value="TreeGrafter"/>
</dbReference>
<keyword evidence="7" id="KW-0411">Iron-sulfur</keyword>
<keyword evidence="5" id="KW-0560">Oxidoreductase</keyword>
<comment type="caution">
    <text evidence="10">The sequence shown here is derived from an EMBL/GenBank/DDBJ whole genome shotgun (WGS) entry which is preliminary data.</text>
</comment>
<dbReference type="EMBL" id="JAPDPJ010000042">
    <property type="protein sequence ID" value="MCW3788022.1"/>
    <property type="molecule type" value="Genomic_DNA"/>
</dbReference>
<dbReference type="PROSITE" id="PS00198">
    <property type="entry name" value="4FE4S_FER_1"/>
    <property type="match status" value="1"/>
</dbReference>
<dbReference type="Gene3D" id="3.30.70.2740">
    <property type="match status" value="1"/>
</dbReference>
<evidence type="ECO:0000256" key="2">
    <source>
        <dbReference type="ARBA" id="ARBA00022630"/>
    </source>
</evidence>
<dbReference type="PROSITE" id="PS51387">
    <property type="entry name" value="FAD_PCMH"/>
    <property type="match status" value="1"/>
</dbReference>
<evidence type="ECO:0000313" key="10">
    <source>
        <dbReference type="EMBL" id="MCW3788022.1"/>
    </source>
</evidence>
<dbReference type="InterPro" id="IPR016164">
    <property type="entry name" value="FAD-linked_Oxase-like_C"/>
</dbReference>
<evidence type="ECO:0000259" key="8">
    <source>
        <dbReference type="PROSITE" id="PS51379"/>
    </source>
</evidence>
<feature type="domain" description="4Fe-4S ferredoxin-type" evidence="8">
    <location>
        <begin position="619"/>
        <end position="651"/>
    </location>
</feature>
<evidence type="ECO:0000313" key="11">
    <source>
        <dbReference type="Proteomes" id="UP001209229"/>
    </source>
</evidence>
<dbReference type="SUPFAM" id="SSF56176">
    <property type="entry name" value="FAD-binding/transporter-associated domain-like"/>
    <property type="match status" value="1"/>
</dbReference>
<dbReference type="PANTHER" id="PTHR11748:SF119">
    <property type="entry name" value="D-2-HYDROXYGLUTARATE DEHYDROGENASE"/>
    <property type="match status" value="1"/>
</dbReference>
<dbReference type="SUPFAM" id="SSF55103">
    <property type="entry name" value="FAD-linked oxidases, C-terminal domain"/>
    <property type="match status" value="1"/>
</dbReference>
<keyword evidence="6" id="KW-0408">Iron</keyword>
<keyword evidence="3" id="KW-0479">Metal-binding</keyword>
<dbReference type="GO" id="GO:0051536">
    <property type="term" value="F:iron-sulfur cluster binding"/>
    <property type="evidence" value="ECO:0007669"/>
    <property type="project" value="UniProtKB-KW"/>
</dbReference>
<dbReference type="InterPro" id="IPR016166">
    <property type="entry name" value="FAD-bd_PCMH"/>
</dbReference>
<dbReference type="Gene3D" id="3.30.465.10">
    <property type="match status" value="1"/>
</dbReference>
<comment type="cofactor">
    <cofactor evidence="1">
        <name>FAD</name>
        <dbReference type="ChEBI" id="CHEBI:57692"/>
    </cofactor>
</comment>
<evidence type="ECO:0000256" key="3">
    <source>
        <dbReference type="ARBA" id="ARBA00022723"/>
    </source>
</evidence>
<dbReference type="Pfam" id="PF13183">
    <property type="entry name" value="Fer4_8"/>
    <property type="match status" value="1"/>
</dbReference>
<evidence type="ECO:0000256" key="5">
    <source>
        <dbReference type="ARBA" id="ARBA00023002"/>
    </source>
</evidence>
<reference evidence="10" key="1">
    <citation type="submission" date="2022-10" db="EMBL/GenBank/DDBJ databases">
        <authorList>
            <person name="Yu W.X."/>
        </authorList>
    </citation>
    <scope>NUCLEOTIDE SEQUENCE</scope>
    <source>
        <strain evidence="10">AAT</strain>
    </source>
</reference>
<organism evidence="10 11">
    <name type="scientific">Plebeiibacterium sediminum</name>
    <dbReference type="NCBI Taxonomy" id="2992112"/>
    <lineage>
        <taxon>Bacteria</taxon>
        <taxon>Pseudomonadati</taxon>
        <taxon>Bacteroidota</taxon>
        <taxon>Bacteroidia</taxon>
        <taxon>Marinilabiliales</taxon>
        <taxon>Marinilabiliaceae</taxon>
        <taxon>Plebeiibacterium</taxon>
    </lineage>
</organism>
<keyword evidence="11" id="KW-1185">Reference proteome</keyword>
<evidence type="ECO:0000256" key="7">
    <source>
        <dbReference type="ARBA" id="ARBA00023014"/>
    </source>
</evidence>
<keyword evidence="2" id="KW-0285">Flavoprotein</keyword>
<dbReference type="Pfam" id="PF01565">
    <property type="entry name" value="FAD_binding_4"/>
    <property type="match status" value="1"/>
</dbReference>
<keyword evidence="4" id="KW-0274">FAD</keyword>
<dbReference type="InterPro" id="IPR016169">
    <property type="entry name" value="FAD-bd_PCMH_sub2"/>
</dbReference>
<name>A0AAE3M6W9_9BACT</name>
<accession>A0AAE3M6W9</accession>
<protein>
    <submittedName>
        <fullName evidence="10">FAD-binding oxidoreductase</fullName>
    </submittedName>
</protein>
<dbReference type="InterPro" id="IPR036318">
    <property type="entry name" value="FAD-bd_PCMH-like_sf"/>
</dbReference>
<dbReference type="SUPFAM" id="SSF46548">
    <property type="entry name" value="alpha-helical ferredoxin"/>
    <property type="match status" value="1"/>
</dbReference>
<dbReference type="GO" id="GO:0071949">
    <property type="term" value="F:FAD binding"/>
    <property type="evidence" value="ECO:0007669"/>
    <property type="project" value="InterPro"/>
</dbReference>
<evidence type="ECO:0000259" key="9">
    <source>
        <dbReference type="PROSITE" id="PS51387"/>
    </source>
</evidence>
<feature type="domain" description="FAD-binding PCMH-type" evidence="9">
    <location>
        <begin position="38"/>
        <end position="277"/>
    </location>
</feature>
<gene>
    <name evidence="10" type="ORF">OM075_16215</name>
</gene>
<dbReference type="GO" id="GO:0046872">
    <property type="term" value="F:metal ion binding"/>
    <property type="evidence" value="ECO:0007669"/>
    <property type="project" value="UniProtKB-KW"/>
</dbReference>
<dbReference type="RefSeq" id="WP_301191583.1">
    <property type="nucleotide sequence ID" value="NZ_JAPDPJ010000042.1"/>
</dbReference>
<dbReference type="AlphaFoldDB" id="A0AAE3M6W9"/>
<evidence type="ECO:0000256" key="1">
    <source>
        <dbReference type="ARBA" id="ARBA00001974"/>
    </source>
</evidence>
<dbReference type="InterPro" id="IPR006094">
    <property type="entry name" value="Oxid_FAD_bind_N"/>
</dbReference>